<dbReference type="Proteomes" id="UP000603912">
    <property type="component" value="Unassembled WGS sequence"/>
</dbReference>
<reference evidence="1" key="1">
    <citation type="journal article" date="2014" name="Int. J. Syst. Evol. Microbiol.">
        <title>Complete genome sequence of Corynebacterium casei LMG S-19264T (=DSM 44701T), isolated from a smear-ripened cheese.</title>
        <authorList>
            <consortium name="US DOE Joint Genome Institute (JGI-PGF)"/>
            <person name="Walter F."/>
            <person name="Albersmeier A."/>
            <person name="Kalinowski J."/>
            <person name="Ruckert C."/>
        </authorList>
    </citation>
    <scope>NUCLEOTIDE SEQUENCE</scope>
    <source>
        <strain evidence="1">CGMCC 1.12214</strain>
    </source>
</reference>
<evidence type="ECO:0008006" key="3">
    <source>
        <dbReference type="Google" id="ProtNLM"/>
    </source>
</evidence>
<evidence type="ECO:0000313" key="1">
    <source>
        <dbReference type="EMBL" id="GGH13906.1"/>
    </source>
</evidence>
<dbReference type="EMBL" id="BMES01000001">
    <property type="protein sequence ID" value="GGH13906.1"/>
    <property type="molecule type" value="Genomic_DNA"/>
</dbReference>
<comment type="caution">
    <text evidence="1">The sequence shown here is derived from an EMBL/GenBank/DDBJ whole genome shotgun (WGS) entry which is preliminary data.</text>
</comment>
<accession>A0A917I4M6</accession>
<dbReference type="Pfam" id="PF11836">
    <property type="entry name" value="Phage_TAC_11"/>
    <property type="match status" value="1"/>
</dbReference>
<evidence type="ECO:0000313" key="2">
    <source>
        <dbReference type="Proteomes" id="UP000603912"/>
    </source>
</evidence>
<reference evidence="1" key="2">
    <citation type="submission" date="2020-09" db="EMBL/GenBank/DDBJ databases">
        <authorList>
            <person name="Sun Q."/>
            <person name="Zhou Y."/>
        </authorList>
    </citation>
    <scope>NUCLEOTIDE SEQUENCE</scope>
    <source>
        <strain evidence="1">CGMCC 1.12214</strain>
    </source>
</reference>
<keyword evidence="2" id="KW-1185">Reference proteome</keyword>
<proteinExistence type="predicted"/>
<gene>
    <name evidence="1" type="ORF">GCM10007036_12830</name>
</gene>
<organism evidence="1 2">
    <name type="scientific">Alsobacter metallidurans</name>
    <dbReference type="NCBI Taxonomy" id="340221"/>
    <lineage>
        <taxon>Bacteria</taxon>
        <taxon>Pseudomonadati</taxon>
        <taxon>Pseudomonadota</taxon>
        <taxon>Alphaproteobacteria</taxon>
        <taxon>Hyphomicrobiales</taxon>
        <taxon>Alsobacteraceae</taxon>
        <taxon>Alsobacter</taxon>
    </lineage>
</organism>
<protein>
    <recommendedName>
        <fullName evidence="3">Tail tube GTA-gp10-like protein</fullName>
    </recommendedName>
</protein>
<name>A0A917I4M6_9HYPH</name>
<dbReference type="InterPro" id="IPR021791">
    <property type="entry name" value="Phage_TAC_11"/>
</dbReference>
<dbReference type="RefSeq" id="WP_188516838.1">
    <property type="nucleotide sequence ID" value="NZ_BMES01000001.1"/>
</dbReference>
<dbReference type="AlphaFoldDB" id="A0A917I4M6"/>
<sequence length="110" mass="11380">MPNPHRGDVEAIIGGRRYTLRLTLGALAELEAAFAVENLDALGRRFASGQLGARDLVRLLGAGIRGGGTPLSDEEVAALPLGDGLEPIATAIANMLERCFSSGGDASPRP</sequence>